<evidence type="ECO:0000313" key="5">
    <source>
        <dbReference type="Proteomes" id="UP000005953"/>
    </source>
</evidence>
<dbReference type="AlphaFoldDB" id="A4BGN5"/>
<dbReference type="PANTHER" id="PTHR11092">
    <property type="entry name" value="SUGAR NUCLEOTIDE EPIMERASE RELATED"/>
    <property type="match status" value="1"/>
</dbReference>
<sequence>MSKRYALVTGASGLLGTQLIPVLKNRGYTVIGLAHQHRPDTDVVINDPAEVADISQHLHLVVNLAGLPIMGRPWTRGYKSRLRESRIGLTEHLIGALHQQGITCDHFISGSAIGYYGATEEDCHEDQPAGDDFSARLCADWEQAAKTAEKLGAIVTIVRTGLVLSKTGGFLEPFRLPTRCGMRMVFGDGQQWLSWIDYRDWLCALEFIIEKHARGTFNLTAPEPERQAGFSKTLVANRPVAIPIPLPRFVFYPLGEMKTLLIDGQKAAPSHLLKLGYEFQYPTLNASLADLPFPA</sequence>
<evidence type="ECO:0000313" key="4">
    <source>
        <dbReference type="EMBL" id="EAR08683.1"/>
    </source>
</evidence>
<keyword evidence="5" id="KW-1185">Reference proteome</keyword>
<dbReference type="InterPro" id="IPR010099">
    <property type="entry name" value="SDR39U1"/>
</dbReference>
<protein>
    <recommendedName>
        <fullName evidence="6">TIGR01777 family protein</fullName>
    </recommendedName>
</protein>
<proteinExistence type="inferred from homology"/>
<comment type="caution">
    <text evidence="4">The sequence shown here is derived from an EMBL/GenBank/DDBJ whole genome shotgun (WGS) entry which is preliminary data.</text>
</comment>
<dbReference type="InterPro" id="IPR001509">
    <property type="entry name" value="Epimerase_deHydtase"/>
</dbReference>
<accession>A4BGN5</accession>
<organism evidence="4 5">
    <name type="scientific">Reinekea blandensis MED297</name>
    <dbReference type="NCBI Taxonomy" id="314283"/>
    <lineage>
        <taxon>Bacteria</taxon>
        <taxon>Pseudomonadati</taxon>
        <taxon>Pseudomonadota</taxon>
        <taxon>Gammaproteobacteria</taxon>
        <taxon>Oceanospirillales</taxon>
        <taxon>Saccharospirillaceae</taxon>
        <taxon>Reinekea</taxon>
    </lineage>
</organism>
<dbReference type="HOGENOM" id="CLU_047373_0_3_6"/>
<dbReference type="EMBL" id="AAOE01000017">
    <property type="protein sequence ID" value="EAR08683.1"/>
    <property type="molecule type" value="Genomic_DNA"/>
</dbReference>
<dbReference type="SUPFAM" id="SSF51735">
    <property type="entry name" value="NAD(P)-binding Rossmann-fold domains"/>
    <property type="match status" value="1"/>
</dbReference>
<comment type="similarity">
    <text evidence="1">Belongs to the NAD(P)-dependent epimerase/dehydratase family. SDR39U1 subfamily.</text>
</comment>
<gene>
    <name evidence="4" type="ORF">MED297_14245</name>
</gene>
<name>A4BGN5_9GAMM</name>
<dbReference type="PANTHER" id="PTHR11092:SF0">
    <property type="entry name" value="EPIMERASE FAMILY PROTEIN SDR39U1"/>
    <property type="match status" value="1"/>
</dbReference>
<evidence type="ECO:0000259" key="2">
    <source>
        <dbReference type="Pfam" id="PF01370"/>
    </source>
</evidence>
<dbReference type="Pfam" id="PF01370">
    <property type="entry name" value="Epimerase"/>
    <property type="match status" value="1"/>
</dbReference>
<dbReference type="RefSeq" id="WP_008042824.1">
    <property type="nucleotide sequence ID" value="NZ_CH724149.1"/>
</dbReference>
<dbReference type="STRING" id="314283.MED297_14245"/>
<evidence type="ECO:0000259" key="3">
    <source>
        <dbReference type="Pfam" id="PF08338"/>
    </source>
</evidence>
<dbReference type="Proteomes" id="UP000005953">
    <property type="component" value="Unassembled WGS sequence"/>
</dbReference>
<dbReference type="Pfam" id="PF08338">
    <property type="entry name" value="DUF1731"/>
    <property type="match status" value="1"/>
</dbReference>
<evidence type="ECO:0008006" key="6">
    <source>
        <dbReference type="Google" id="ProtNLM"/>
    </source>
</evidence>
<dbReference type="InterPro" id="IPR036291">
    <property type="entry name" value="NAD(P)-bd_dom_sf"/>
</dbReference>
<feature type="domain" description="DUF1731" evidence="3">
    <location>
        <begin position="243"/>
        <end position="291"/>
    </location>
</feature>
<dbReference type="InterPro" id="IPR013549">
    <property type="entry name" value="DUF1731"/>
</dbReference>
<dbReference type="NCBIfam" id="TIGR01777">
    <property type="entry name" value="yfcH"/>
    <property type="match status" value="1"/>
</dbReference>
<feature type="domain" description="NAD-dependent epimerase/dehydratase" evidence="2">
    <location>
        <begin position="6"/>
        <end position="217"/>
    </location>
</feature>
<evidence type="ECO:0000256" key="1">
    <source>
        <dbReference type="ARBA" id="ARBA00009353"/>
    </source>
</evidence>
<dbReference type="OrthoDB" id="9801773at2"/>
<dbReference type="Gene3D" id="3.40.50.720">
    <property type="entry name" value="NAD(P)-binding Rossmann-like Domain"/>
    <property type="match status" value="1"/>
</dbReference>
<reference evidence="4 5" key="1">
    <citation type="submission" date="2006-02" db="EMBL/GenBank/DDBJ databases">
        <authorList>
            <person name="Pinhassi J."/>
            <person name="Pedros-Alio C."/>
            <person name="Ferriera S."/>
            <person name="Johnson J."/>
            <person name="Kravitz S."/>
            <person name="Halpern A."/>
            <person name="Remington K."/>
            <person name="Beeson K."/>
            <person name="Tran B."/>
            <person name="Rogers Y.-H."/>
            <person name="Friedman R."/>
            <person name="Venter J.C."/>
        </authorList>
    </citation>
    <scope>NUCLEOTIDE SEQUENCE [LARGE SCALE GENOMIC DNA]</scope>
    <source>
        <strain evidence="4 5">MED297</strain>
    </source>
</reference>